<name>A0A1M7RZW4_9BACT</name>
<evidence type="ECO:0000259" key="6">
    <source>
        <dbReference type="PROSITE" id="PS51379"/>
    </source>
</evidence>
<dbReference type="EMBL" id="FRDI01000002">
    <property type="protein sequence ID" value="SHN51728.1"/>
    <property type="molecule type" value="Genomic_DNA"/>
</dbReference>
<feature type="domain" description="4Fe-4S ferredoxin-type" evidence="6">
    <location>
        <begin position="146"/>
        <end position="175"/>
    </location>
</feature>
<keyword evidence="2" id="KW-0479">Metal-binding</keyword>
<dbReference type="Gene3D" id="3.30.70.20">
    <property type="match status" value="2"/>
</dbReference>
<dbReference type="SUPFAM" id="SSF54862">
    <property type="entry name" value="4Fe-4S ferredoxins"/>
    <property type="match status" value="1"/>
</dbReference>
<gene>
    <name evidence="7" type="ORF">SAMN02745728_00377</name>
</gene>
<dbReference type="InterPro" id="IPR017900">
    <property type="entry name" value="4Fe4S_Fe_S_CS"/>
</dbReference>
<evidence type="ECO:0000256" key="1">
    <source>
        <dbReference type="ARBA" id="ARBA00022485"/>
    </source>
</evidence>
<evidence type="ECO:0000313" key="7">
    <source>
        <dbReference type="EMBL" id="SHN51728.1"/>
    </source>
</evidence>
<dbReference type="CDD" id="cd10551">
    <property type="entry name" value="PsrB"/>
    <property type="match status" value="1"/>
</dbReference>
<evidence type="ECO:0000256" key="5">
    <source>
        <dbReference type="SAM" id="SignalP"/>
    </source>
</evidence>
<dbReference type="Pfam" id="PF13247">
    <property type="entry name" value="Fer4_11"/>
    <property type="match status" value="1"/>
</dbReference>
<evidence type="ECO:0000256" key="2">
    <source>
        <dbReference type="ARBA" id="ARBA00022723"/>
    </source>
</evidence>
<keyword evidence="1" id="KW-0004">4Fe-4S</keyword>
<keyword evidence="8" id="KW-1185">Reference proteome</keyword>
<sequence>MQKTRRQLLKVAGLSLLSLGTGTAFSLLNSTPANAAADTFGDPKGALNAKRWAMVIDSRKVTPEIMNNMVHACHSIHNVPTDPKMGNQDVKWIWSDSYHATFAGQEDNFPSEEVAARQFPLLCNHCENPPCVRVCPTQATYKMPNGIVMMDYHRCIGCRYCMAGCPYGARSFNYFDPRRFLKETDPTFPTRTKGVVEKCTFCSERLALGKMPACVEVSEGSVVFGDLLDPKSEVRKLLSQNFTLRRKAQIGTQPGVYYIL</sequence>
<protein>
    <submittedName>
        <fullName evidence="7">Putative sulfite reductase-associated electron transfer protein DsrO</fullName>
    </submittedName>
</protein>
<accession>A0A1M7RZW4</accession>
<dbReference type="InterPro" id="IPR006311">
    <property type="entry name" value="TAT_signal"/>
</dbReference>
<evidence type="ECO:0000256" key="3">
    <source>
        <dbReference type="ARBA" id="ARBA00023004"/>
    </source>
</evidence>
<keyword evidence="4" id="KW-0411">Iron-sulfur</keyword>
<evidence type="ECO:0000313" key="8">
    <source>
        <dbReference type="Proteomes" id="UP000186469"/>
    </source>
</evidence>
<dbReference type="InterPro" id="IPR054822">
    <property type="entry name" value="DsrO-like"/>
</dbReference>
<dbReference type="Proteomes" id="UP000186469">
    <property type="component" value="Unassembled WGS sequence"/>
</dbReference>
<dbReference type="PROSITE" id="PS00198">
    <property type="entry name" value="4FE4S_FER_1"/>
    <property type="match status" value="1"/>
</dbReference>
<dbReference type="PANTHER" id="PTHR43177:SF3">
    <property type="entry name" value="PROTEIN NRFC HOMOLOG"/>
    <property type="match status" value="1"/>
</dbReference>
<proteinExistence type="predicted"/>
<feature type="signal peptide" evidence="5">
    <location>
        <begin position="1"/>
        <end position="35"/>
    </location>
</feature>
<dbReference type="NCBIfam" id="NF045797">
    <property type="entry name" value="DsrO"/>
    <property type="match status" value="1"/>
</dbReference>
<dbReference type="InterPro" id="IPR017896">
    <property type="entry name" value="4Fe4S_Fe-S-bd"/>
</dbReference>
<evidence type="ECO:0000256" key="4">
    <source>
        <dbReference type="ARBA" id="ARBA00023014"/>
    </source>
</evidence>
<dbReference type="RefSeq" id="WP_072695922.1">
    <property type="nucleotide sequence ID" value="NZ_FRDI01000002.1"/>
</dbReference>
<dbReference type="InterPro" id="IPR050954">
    <property type="entry name" value="ET_IronSulfur_Cluster-Binding"/>
</dbReference>
<dbReference type="GO" id="GO:0046872">
    <property type="term" value="F:metal ion binding"/>
    <property type="evidence" value="ECO:0007669"/>
    <property type="project" value="UniProtKB-KW"/>
</dbReference>
<dbReference type="PROSITE" id="PS51379">
    <property type="entry name" value="4FE4S_FER_2"/>
    <property type="match status" value="1"/>
</dbReference>
<organism evidence="7 8">
    <name type="scientific">Desulfovibrio litoralis DSM 11393</name>
    <dbReference type="NCBI Taxonomy" id="1121455"/>
    <lineage>
        <taxon>Bacteria</taxon>
        <taxon>Pseudomonadati</taxon>
        <taxon>Thermodesulfobacteriota</taxon>
        <taxon>Desulfovibrionia</taxon>
        <taxon>Desulfovibrionales</taxon>
        <taxon>Desulfovibrionaceae</taxon>
        <taxon>Desulfovibrio</taxon>
    </lineage>
</organism>
<dbReference type="GO" id="GO:0051539">
    <property type="term" value="F:4 iron, 4 sulfur cluster binding"/>
    <property type="evidence" value="ECO:0007669"/>
    <property type="project" value="UniProtKB-KW"/>
</dbReference>
<dbReference type="AlphaFoldDB" id="A0A1M7RZW4"/>
<dbReference type="PROSITE" id="PS51318">
    <property type="entry name" value="TAT"/>
    <property type="match status" value="1"/>
</dbReference>
<dbReference type="OrthoDB" id="9789030at2"/>
<keyword evidence="5" id="KW-0732">Signal</keyword>
<reference evidence="7 8" key="1">
    <citation type="submission" date="2016-12" db="EMBL/GenBank/DDBJ databases">
        <authorList>
            <person name="Song W.-J."/>
            <person name="Kurnit D.M."/>
        </authorList>
    </citation>
    <scope>NUCLEOTIDE SEQUENCE [LARGE SCALE GENOMIC DNA]</scope>
    <source>
        <strain evidence="7 8">DSM 11393</strain>
    </source>
</reference>
<feature type="chain" id="PRO_5013020407" evidence="5">
    <location>
        <begin position="36"/>
        <end position="260"/>
    </location>
</feature>
<dbReference type="PANTHER" id="PTHR43177">
    <property type="entry name" value="PROTEIN NRFC"/>
    <property type="match status" value="1"/>
</dbReference>
<dbReference type="STRING" id="1121455.SAMN02745728_00377"/>
<keyword evidence="3" id="KW-0408">Iron</keyword>